<evidence type="ECO:0000313" key="19">
    <source>
        <dbReference type="RefSeq" id="XP_025419386.1"/>
    </source>
</evidence>
<keyword evidence="17" id="KW-1185">Reference proteome</keyword>
<feature type="transmembrane region" description="Helical" evidence="14">
    <location>
        <begin position="159"/>
        <end position="178"/>
    </location>
</feature>
<dbReference type="InterPro" id="IPR003280">
    <property type="entry name" value="2pore_dom_K_chnl"/>
</dbReference>
<dbReference type="PRINTS" id="PR01095">
    <property type="entry name" value="TASKCHANNEL"/>
</dbReference>
<evidence type="ECO:0000256" key="12">
    <source>
        <dbReference type="PIRNR" id="PIRNR038061"/>
    </source>
</evidence>
<keyword evidence="8 14" id="KW-1133">Transmembrane helix</keyword>
<dbReference type="GO" id="GO:0022841">
    <property type="term" value="F:potassium ion leak channel activity"/>
    <property type="evidence" value="ECO:0007669"/>
    <property type="project" value="TreeGrafter"/>
</dbReference>
<dbReference type="PIRSF" id="PIRSF038061">
    <property type="entry name" value="K_channel_subfamily_K_type"/>
    <property type="match status" value="1"/>
</dbReference>
<keyword evidence="10 12" id="KW-0472">Membrane</keyword>
<dbReference type="Pfam" id="PF07885">
    <property type="entry name" value="Ion_trans_2"/>
    <property type="match status" value="2"/>
</dbReference>
<keyword evidence="3 12" id="KW-0813">Transport</keyword>
<dbReference type="InterPro" id="IPR003092">
    <property type="entry name" value="2pore_dom_K_chnl_TASK"/>
</dbReference>
<dbReference type="GO" id="GO:0015271">
    <property type="term" value="F:outward rectifier potassium channel activity"/>
    <property type="evidence" value="ECO:0007669"/>
    <property type="project" value="TreeGrafter"/>
</dbReference>
<evidence type="ECO:0000256" key="8">
    <source>
        <dbReference type="ARBA" id="ARBA00022989"/>
    </source>
</evidence>
<dbReference type="RefSeq" id="XP_025419385.1">
    <property type="nucleotide sequence ID" value="XM_025563600.1"/>
</dbReference>
<evidence type="ECO:0000256" key="1">
    <source>
        <dbReference type="ARBA" id="ARBA00004141"/>
    </source>
</evidence>
<name>A0A2S2Q7N3_9HEMI</name>
<evidence type="ECO:0000256" key="10">
    <source>
        <dbReference type="ARBA" id="ARBA00023136"/>
    </source>
</evidence>
<evidence type="ECO:0000313" key="17">
    <source>
        <dbReference type="Proteomes" id="UP000694846"/>
    </source>
</evidence>
<feature type="domain" description="Potassium channel" evidence="15">
    <location>
        <begin position="76"/>
        <end position="132"/>
    </location>
</feature>
<comment type="subcellular location">
    <subcellularLocation>
        <location evidence="1">Membrane</location>
        <topology evidence="1">Multi-pass membrane protein</topology>
    </subcellularLocation>
</comment>
<dbReference type="PANTHER" id="PTHR11003:SF291">
    <property type="entry name" value="IP11374P"/>
    <property type="match status" value="1"/>
</dbReference>
<dbReference type="EMBL" id="GGMS01004534">
    <property type="protein sequence ID" value="MBY73737.1"/>
    <property type="molecule type" value="Transcribed_RNA"/>
</dbReference>
<evidence type="ECO:0000256" key="4">
    <source>
        <dbReference type="ARBA" id="ARBA00022538"/>
    </source>
</evidence>
<comment type="similarity">
    <text evidence="2 13">Belongs to the two pore domain potassium channel (TC 1.A.1.8) family.</text>
</comment>
<dbReference type="OrthoDB" id="297496at2759"/>
<dbReference type="InterPro" id="IPR013099">
    <property type="entry name" value="K_chnl_dom"/>
</dbReference>
<dbReference type="Gene3D" id="1.10.287.70">
    <property type="match status" value="1"/>
</dbReference>
<gene>
    <name evidence="16" type="primary">sup-9_1</name>
    <name evidence="18 19" type="synonym">LOC112689761</name>
    <name evidence="16" type="ORF">g.31668</name>
</gene>
<organism evidence="16">
    <name type="scientific">Sipha flava</name>
    <name type="common">yellow sugarcane aphid</name>
    <dbReference type="NCBI Taxonomy" id="143950"/>
    <lineage>
        <taxon>Eukaryota</taxon>
        <taxon>Metazoa</taxon>
        <taxon>Ecdysozoa</taxon>
        <taxon>Arthropoda</taxon>
        <taxon>Hexapoda</taxon>
        <taxon>Insecta</taxon>
        <taxon>Pterygota</taxon>
        <taxon>Neoptera</taxon>
        <taxon>Paraneoptera</taxon>
        <taxon>Hemiptera</taxon>
        <taxon>Sternorrhyncha</taxon>
        <taxon>Aphidomorpha</taxon>
        <taxon>Aphidoidea</taxon>
        <taxon>Aphididae</taxon>
        <taxon>Sipha</taxon>
    </lineage>
</organism>
<dbReference type="FunFam" id="1.10.287.70:FF:000090">
    <property type="entry name" value="two pore potassium channel protein sup-9"/>
    <property type="match status" value="1"/>
</dbReference>
<dbReference type="Proteomes" id="UP000694846">
    <property type="component" value="Unplaced"/>
</dbReference>
<evidence type="ECO:0000256" key="6">
    <source>
        <dbReference type="ARBA" id="ARBA00022826"/>
    </source>
</evidence>
<feature type="transmembrane region" description="Helical" evidence="14">
    <location>
        <begin position="78"/>
        <end position="96"/>
    </location>
</feature>
<evidence type="ECO:0000256" key="14">
    <source>
        <dbReference type="SAM" id="Phobius"/>
    </source>
</evidence>
<dbReference type="RefSeq" id="XP_025419386.1">
    <property type="nucleotide sequence ID" value="XM_025563601.1"/>
</dbReference>
<feature type="transmembrane region" description="Helical" evidence="14">
    <location>
        <begin position="108"/>
        <end position="128"/>
    </location>
</feature>
<reference evidence="18 19" key="2">
    <citation type="submission" date="2025-04" db="UniProtKB">
        <authorList>
            <consortium name="RefSeq"/>
        </authorList>
    </citation>
    <scope>IDENTIFICATION</scope>
    <source>
        <tissue evidence="18 19">Whole body</tissue>
    </source>
</reference>
<dbReference type="GO" id="GO:0030322">
    <property type="term" value="P:stabilization of membrane potential"/>
    <property type="evidence" value="ECO:0007669"/>
    <property type="project" value="TreeGrafter"/>
</dbReference>
<reference evidence="16" key="1">
    <citation type="submission" date="2018-04" db="EMBL/GenBank/DDBJ databases">
        <title>Transcriptome assembly of Sipha flava.</title>
        <authorList>
            <person name="Scully E.D."/>
            <person name="Geib S.M."/>
            <person name="Palmer N.A."/>
            <person name="Koch K."/>
            <person name="Bradshaw J."/>
            <person name="Heng-Moss T."/>
            <person name="Sarath G."/>
        </authorList>
    </citation>
    <scope>NUCLEOTIDE SEQUENCE</scope>
</reference>
<feature type="domain" description="Potassium channel" evidence="15">
    <location>
        <begin position="169"/>
        <end position="243"/>
    </location>
</feature>
<evidence type="ECO:0000256" key="7">
    <source>
        <dbReference type="ARBA" id="ARBA00022958"/>
    </source>
</evidence>
<evidence type="ECO:0000259" key="15">
    <source>
        <dbReference type="Pfam" id="PF07885"/>
    </source>
</evidence>
<evidence type="ECO:0000313" key="16">
    <source>
        <dbReference type="EMBL" id="MBY73737.1"/>
    </source>
</evidence>
<evidence type="ECO:0000256" key="5">
    <source>
        <dbReference type="ARBA" id="ARBA00022692"/>
    </source>
</evidence>
<proteinExistence type="inferred from homology"/>
<feature type="transmembrane region" description="Helical" evidence="14">
    <location>
        <begin position="220"/>
        <end position="246"/>
    </location>
</feature>
<evidence type="ECO:0000256" key="11">
    <source>
        <dbReference type="ARBA" id="ARBA00023303"/>
    </source>
</evidence>
<feature type="transmembrane region" description="Helical" evidence="14">
    <location>
        <begin position="190"/>
        <end position="208"/>
    </location>
</feature>
<keyword evidence="5 13" id="KW-0812">Transmembrane</keyword>
<evidence type="ECO:0000256" key="3">
    <source>
        <dbReference type="ARBA" id="ARBA00022448"/>
    </source>
</evidence>
<keyword evidence="7 12" id="KW-0630">Potassium</keyword>
<evidence type="ECO:0000313" key="18">
    <source>
        <dbReference type="RefSeq" id="XP_025419385.1"/>
    </source>
</evidence>
<evidence type="ECO:0000256" key="2">
    <source>
        <dbReference type="ARBA" id="ARBA00006666"/>
    </source>
</evidence>
<keyword evidence="4 12" id="KW-0633">Potassium transport</keyword>
<evidence type="ECO:0000256" key="9">
    <source>
        <dbReference type="ARBA" id="ARBA00023065"/>
    </source>
</evidence>
<sequence>MKRQNVRTLSLVVCTFTYLLVGAAVFDALESETERKRWNNLLEMKSLLVRKYSISEDDYRMMEVAIIENKPHKAGPQWKFAGAFYFSTVVLAMIGYGHSTPVTIGGKAFCMAYAMVGIPLGLIMFQSIGERLNKFASVVIRRAKQYLKCKKEEATEMNLMFATGLLSSVIITTGAAVFSKYEGWSYFDSFYYCFVTLTTIGFGDYVALQNDQALTTMPGYVALSLVFILFGLAVVAASINLLVLRFMTMNAEEVRREDNELQGVSQHVITVDGEAVTSVNGKLLAGHTIARDAGDDVDQVSVCSCTCVGPVQYDYNRDMRPAERAAASAAAAAAVVYNSPPSEPPVLSMKRVSI</sequence>
<dbReference type="PRINTS" id="PR01333">
    <property type="entry name" value="2POREKCHANEL"/>
</dbReference>
<dbReference type="SUPFAM" id="SSF81324">
    <property type="entry name" value="Voltage-gated potassium channels"/>
    <property type="match status" value="2"/>
</dbReference>
<accession>A0A2S2Q7N3</accession>
<protein>
    <submittedName>
        <fullName evidence="16 18 19">Two pore potassium channel protein sup-9</fullName>
    </submittedName>
</protein>
<evidence type="ECO:0000256" key="13">
    <source>
        <dbReference type="RuleBase" id="RU003857"/>
    </source>
</evidence>
<keyword evidence="9 12" id="KW-0406">Ion transport</keyword>
<dbReference type="GO" id="GO:0005886">
    <property type="term" value="C:plasma membrane"/>
    <property type="evidence" value="ECO:0007669"/>
    <property type="project" value="TreeGrafter"/>
</dbReference>
<dbReference type="PANTHER" id="PTHR11003">
    <property type="entry name" value="POTASSIUM CHANNEL, SUBFAMILY K"/>
    <property type="match status" value="1"/>
</dbReference>
<keyword evidence="6 12" id="KW-0631">Potassium channel</keyword>
<keyword evidence="11 13" id="KW-0407">Ion channel</keyword>
<dbReference type="AlphaFoldDB" id="A0A2S2Q7N3"/>